<evidence type="ECO:0000313" key="1">
    <source>
        <dbReference type="EMBL" id="QES51714.1"/>
    </source>
</evidence>
<dbReference type="OrthoDB" id="4325844at2"/>
<sequence length="131" mass="14071">MTVEESAHQVSVHLSDCEHETADTVLDVLRAAFSEVLAPERAGQGAGGTGAVQATVWSMAVDARSRRDHGTEPAAHLGSPVTAELYGSADPIRLVRQELQKAFVVEHLGTVPGEHEMESRLRLTNREAPAH</sequence>
<dbReference type="RefSeq" id="WP_150211459.1">
    <property type="nucleotide sequence ID" value="NZ_CP029190.1"/>
</dbReference>
<reference evidence="1 2" key="1">
    <citation type="submission" date="2018-05" db="EMBL/GenBank/DDBJ databases">
        <title>Streptomyces venezuelae.</title>
        <authorList>
            <person name="Kim W."/>
            <person name="Lee N."/>
            <person name="Cho B.-K."/>
        </authorList>
    </citation>
    <scope>NUCLEOTIDE SEQUENCE [LARGE SCALE GENOMIC DNA]</scope>
    <source>
        <strain evidence="1 2">ATCC 21782</strain>
    </source>
</reference>
<gene>
    <name evidence="1" type="ORF">DEJ50_31555</name>
</gene>
<dbReference type="EMBL" id="CP029190">
    <property type="protein sequence ID" value="QES51714.1"/>
    <property type="molecule type" value="Genomic_DNA"/>
</dbReference>
<name>A0A5P2D981_STRVZ</name>
<proteinExistence type="predicted"/>
<dbReference type="AlphaFoldDB" id="A0A5P2D981"/>
<evidence type="ECO:0000313" key="2">
    <source>
        <dbReference type="Proteomes" id="UP000325211"/>
    </source>
</evidence>
<accession>A0A5P2D981</accession>
<dbReference type="Proteomes" id="UP000325211">
    <property type="component" value="Chromosome"/>
</dbReference>
<protein>
    <submittedName>
        <fullName evidence="1">Uncharacterized protein</fullName>
    </submittedName>
</protein>
<organism evidence="1 2">
    <name type="scientific">Streptomyces venezuelae</name>
    <dbReference type="NCBI Taxonomy" id="54571"/>
    <lineage>
        <taxon>Bacteria</taxon>
        <taxon>Bacillati</taxon>
        <taxon>Actinomycetota</taxon>
        <taxon>Actinomycetes</taxon>
        <taxon>Kitasatosporales</taxon>
        <taxon>Streptomycetaceae</taxon>
        <taxon>Streptomyces</taxon>
    </lineage>
</organism>